<proteinExistence type="predicted"/>
<evidence type="ECO:0000256" key="2">
    <source>
        <dbReference type="ARBA" id="ARBA00023242"/>
    </source>
</evidence>
<accession>A0A7S4B1M8</accession>
<gene>
    <name evidence="5" type="ORF">PCAR00345_LOCUS3516</name>
</gene>
<evidence type="ECO:0000256" key="1">
    <source>
        <dbReference type="ARBA" id="ARBA00004123"/>
    </source>
</evidence>
<dbReference type="Pfam" id="PF25879">
    <property type="entry name" value="WHD_LYAR"/>
    <property type="match status" value="1"/>
</dbReference>
<protein>
    <recommendedName>
        <fullName evidence="4">Cell growth-regulating nucleolar protein-like winged helix domain-containing protein</fullName>
    </recommendedName>
</protein>
<name>A0A7S4B1M8_CHRCT</name>
<sequence>MNVGFAVLVDLLLYVPGDDPACSRVVDSWRRWKHHIKATLQQAENRELPFKEVRKLVLKDYKTTVGATKFQKDDCRKEFKRKVAEMATVEKAGGMLRFRAGRND</sequence>
<evidence type="ECO:0000313" key="5">
    <source>
        <dbReference type="EMBL" id="CAE0750931.1"/>
    </source>
</evidence>
<evidence type="ECO:0000259" key="4">
    <source>
        <dbReference type="Pfam" id="PF25879"/>
    </source>
</evidence>
<dbReference type="InterPro" id="IPR058719">
    <property type="entry name" value="WHD_LYAR"/>
</dbReference>
<dbReference type="AlphaFoldDB" id="A0A7S4B1M8"/>
<reference evidence="5" key="1">
    <citation type="submission" date="2021-01" db="EMBL/GenBank/DDBJ databases">
        <authorList>
            <person name="Corre E."/>
            <person name="Pelletier E."/>
            <person name="Niang G."/>
            <person name="Scheremetjew M."/>
            <person name="Finn R."/>
            <person name="Kale V."/>
            <person name="Holt S."/>
            <person name="Cochrane G."/>
            <person name="Meng A."/>
            <person name="Brown T."/>
            <person name="Cohen L."/>
        </authorList>
    </citation>
    <scope>NUCLEOTIDE SEQUENCE</scope>
    <source>
        <strain evidence="5">CCMP645</strain>
    </source>
</reference>
<comment type="subcellular location">
    <subcellularLocation>
        <location evidence="1">Nucleus</location>
    </subcellularLocation>
</comment>
<feature type="chain" id="PRO_5030869084" description="Cell growth-regulating nucleolar protein-like winged helix domain-containing protein" evidence="3">
    <location>
        <begin position="18"/>
        <end position="104"/>
    </location>
</feature>
<dbReference type="EMBL" id="HBIZ01006145">
    <property type="protein sequence ID" value="CAE0750931.1"/>
    <property type="molecule type" value="Transcribed_RNA"/>
</dbReference>
<keyword evidence="2" id="KW-0539">Nucleus</keyword>
<feature type="signal peptide" evidence="3">
    <location>
        <begin position="1"/>
        <end position="17"/>
    </location>
</feature>
<feature type="domain" description="Cell growth-regulating nucleolar protein-like winged helix" evidence="4">
    <location>
        <begin position="31"/>
        <end position="90"/>
    </location>
</feature>
<organism evidence="5">
    <name type="scientific">Chrysotila carterae</name>
    <name type="common">Marine alga</name>
    <name type="synonym">Syracosphaera carterae</name>
    <dbReference type="NCBI Taxonomy" id="13221"/>
    <lineage>
        <taxon>Eukaryota</taxon>
        <taxon>Haptista</taxon>
        <taxon>Haptophyta</taxon>
        <taxon>Prymnesiophyceae</taxon>
        <taxon>Isochrysidales</taxon>
        <taxon>Isochrysidaceae</taxon>
        <taxon>Chrysotila</taxon>
    </lineage>
</organism>
<keyword evidence="3" id="KW-0732">Signal</keyword>
<evidence type="ECO:0000256" key="3">
    <source>
        <dbReference type="SAM" id="SignalP"/>
    </source>
</evidence>